<dbReference type="GO" id="GO:0034236">
    <property type="term" value="F:protein kinase A catalytic subunit binding"/>
    <property type="evidence" value="ECO:0007669"/>
    <property type="project" value="TreeGrafter"/>
</dbReference>
<dbReference type="CDD" id="cd12098">
    <property type="entry name" value="DD_R_ScPKA-like"/>
    <property type="match status" value="1"/>
</dbReference>
<dbReference type="CDD" id="cd00038">
    <property type="entry name" value="CAP_ED"/>
    <property type="match status" value="2"/>
</dbReference>
<feature type="domain" description="Cyclic nucleotide-binding" evidence="11">
    <location>
        <begin position="196"/>
        <end position="317"/>
    </location>
</feature>
<dbReference type="GO" id="GO:0030552">
    <property type="term" value="F:cAMP binding"/>
    <property type="evidence" value="ECO:0007669"/>
    <property type="project" value="UniProtKB-KW"/>
</dbReference>
<reference evidence="12 13" key="1">
    <citation type="journal article" date="2019" name="Sci. Rep.">
        <title>Comparative genomics of chytrid fungi reveal insights into the obligate biotrophic and pathogenic lifestyle of Synchytrium endobioticum.</title>
        <authorList>
            <person name="van de Vossenberg B.T.L.H."/>
            <person name="Warris S."/>
            <person name="Nguyen H.D.T."/>
            <person name="van Gent-Pelzer M.P.E."/>
            <person name="Joly D.L."/>
            <person name="van de Geest H.C."/>
            <person name="Bonants P.J.M."/>
            <person name="Smith D.S."/>
            <person name="Levesque C.A."/>
            <person name="van der Lee T.A.J."/>
        </authorList>
    </citation>
    <scope>NUCLEOTIDE SEQUENCE [LARGE SCALE GENOMIC DNA]</scope>
    <source>
        <strain evidence="12 13">CBS 675.73</strain>
    </source>
</reference>
<dbReference type="PROSITE" id="PS00888">
    <property type="entry name" value="CNMP_BINDING_1"/>
    <property type="match status" value="1"/>
</dbReference>
<dbReference type="SUPFAM" id="SSF47391">
    <property type="entry name" value="Dimerization-anchoring domain of cAMP-dependent PK regulatory subunit"/>
    <property type="match status" value="1"/>
</dbReference>
<evidence type="ECO:0000256" key="2">
    <source>
        <dbReference type="ARBA" id="ARBA00020355"/>
    </source>
</evidence>
<keyword evidence="5" id="KW-0677">Repeat</keyword>
<feature type="binding site" evidence="9">
    <location>
        <position position="276"/>
    </location>
    <ligand>
        <name>3',5'-cyclic AMP</name>
        <dbReference type="ChEBI" id="CHEBI:58165"/>
        <label>1</label>
    </ligand>
</feature>
<dbReference type="PANTHER" id="PTHR11635">
    <property type="entry name" value="CAMP-DEPENDENT PROTEIN KINASE REGULATORY CHAIN"/>
    <property type="match status" value="1"/>
</dbReference>
<dbReference type="PROSITE" id="PS50042">
    <property type="entry name" value="CNMP_BINDING_3"/>
    <property type="match status" value="2"/>
</dbReference>
<dbReference type="GO" id="GO:0005634">
    <property type="term" value="C:nucleus"/>
    <property type="evidence" value="ECO:0007669"/>
    <property type="project" value="TreeGrafter"/>
</dbReference>
<dbReference type="EMBL" id="QEAP01000387">
    <property type="protein sequence ID" value="TPX67625.1"/>
    <property type="molecule type" value="Genomic_DNA"/>
</dbReference>
<gene>
    <name evidence="12" type="ORF">CcCBS67573_g07436</name>
</gene>
<comment type="caution">
    <text evidence="12">The sequence shown here is derived from an EMBL/GenBank/DDBJ whole genome shotgun (WGS) entry which is preliminary data.</text>
</comment>
<feature type="compositionally biased region" description="Polar residues" evidence="10">
    <location>
        <begin position="115"/>
        <end position="135"/>
    </location>
</feature>
<organism evidence="12 13">
    <name type="scientific">Chytriomyces confervae</name>
    <dbReference type="NCBI Taxonomy" id="246404"/>
    <lineage>
        <taxon>Eukaryota</taxon>
        <taxon>Fungi</taxon>
        <taxon>Fungi incertae sedis</taxon>
        <taxon>Chytridiomycota</taxon>
        <taxon>Chytridiomycota incertae sedis</taxon>
        <taxon>Chytridiomycetes</taxon>
        <taxon>Chytridiales</taxon>
        <taxon>Chytriomycetaceae</taxon>
        <taxon>Chytriomyces</taxon>
    </lineage>
</organism>
<comment type="subunit">
    <text evidence="8">Tetramer, composed of 2 regulatory (R) and 2 catalytic (C) subunits. In the presence of cAMP it dissociates into 2 active monomeric C subunits and an R dimer.</text>
</comment>
<evidence type="ECO:0000256" key="3">
    <source>
        <dbReference type="ARBA" id="ARBA00022553"/>
    </source>
</evidence>
<dbReference type="GO" id="GO:0005952">
    <property type="term" value="C:cAMP-dependent protein kinase complex"/>
    <property type="evidence" value="ECO:0007669"/>
    <property type="project" value="InterPro"/>
</dbReference>
<evidence type="ECO:0000256" key="7">
    <source>
        <dbReference type="ARBA" id="ARBA00023149"/>
    </source>
</evidence>
<dbReference type="InterPro" id="IPR050503">
    <property type="entry name" value="cAMP-dep_PK_reg_su-like"/>
</dbReference>
<keyword evidence="6 8" id="KW-0547">Nucleotide-binding</keyword>
<dbReference type="InterPro" id="IPR018488">
    <property type="entry name" value="cNMP-bd_CS"/>
</dbReference>
<dbReference type="SMART" id="SM00100">
    <property type="entry name" value="cNMP"/>
    <property type="match status" value="2"/>
</dbReference>
<keyword evidence="7 8" id="KW-0114">cAMP</keyword>
<feature type="binding site" evidence="9">
    <location>
        <position position="398"/>
    </location>
    <ligand>
        <name>3',5'-cyclic AMP</name>
        <dbReference type="ChEBI" id="CHEBI:58165"/>
        <label>2</label>
    </ligand>
</feature>
<dbReference type="STRING" id="246404.A0A507EWA3"/>
<comment type="similarity">
    <text evidence="1 8">Belongs to the cAMP-dependent kinase regulatory chain family.</text>
</comment>
<dbReference type="GO" id="GO:0005829">
    <property type="term" value="C:cytosol"/>
    <property type="evidence" value="ECO:0007669"/>
    <property type="project" value="TreeGrafter"/>
</dbReference>
<dbReference type="OrthoDB" id="417078at2759"/>
<feature type="binding site" evidence="9">
    <location>
        <position position="389"/>
    </location>
    <ligand>
        <name>3',5'-cyclic AMP</name>
        <dbReference type="ChEBI" id="CHEBI:58165"/>
        <label>2</label>
    </ligand>
</feature>
<keyword evidence="4 8" id="KW-0116">cAMP-binding</keyword>
<feature type="region of interest" description="Disordered" evidence="10">
    <location>
        <begin position="115"/>
        <end position="149"/>
    </location>
</feature>
<proteinExistence type="inferred from homology"/>
<evidence type="ECO:0000256" key="8">
    <source>
        <dbReference type="PIRNR" id="PIRNR000548"/>
    </source>
</evidence>
<accession>A0A507EWA3</accession>
<evidence type="ECO:0000256" key="5">
    <source>
        <dbReference type="ARBA" id="ARBA00022737"/>
    </source>
</evidence>
<feature type="binding site" evidence="9">
    <location>
        <position position="267"/>
    </location>
    <ligand>
        <name>3',5'-cyclic AMP</name>
        <dbReference type="ChEBI" id="CHEBI:58165"/>
        <label>1</label>
    </ligand>
</feature>
<dbReference type="PRINTS" id="PR00103">
    <property type="entry name" value="CAMPKINASE"/>
</dbReference>
<dbReference type="AlphaFoldDB" id="A0A507EWA3"/>
<keyword evidence="3" id="KW-0597">Phosphoprotein</keyword>
<dbReference type="GO" id="GO:0033554">
    <property type="term" value="P:cellular response to stress"/>
    <property type="evidence" value="ECO:0007669"/>
    <property type="project" value="UniProtKB-ARBA"/>
</dbReference>
<dbReference type="SMART" id="SM00394">
    <property type="entry name" value="RIIa"/>
    <property type="match status" value="1"/>
</dbReference>
<evidence type="ECO:0000256" key="9">
    <source>
        <dbReference type="PIRSR" id="PIRSR000548-1"/>
    </source>
</evidence>
<keyword evidence="13" id="KW-1185">Reference proteome</keyword>
<evidence type="ECO:0000259" key="11">
    <source>
        <dbReference type="PROSITE" id="PS50042"/>
    </source>
</evidence>
<dbReference type="FunFam" id="2.60.120.10:FF:000039">
    <property type="entry name" value="cAMP-dependent protein kinase regulatory subunit"/>
    <property type="match status" value="1"/>
</dbReference>
<dbReference type="InterPro" id="IPR000595">
    <property type="entry name" value="cNMP-bd_dom"/>
</dbReference>
<dbReference type="FunFam" id="2.60.120.10:FF:000006">
    <property type="entry name" value="cAMP-dependent protein kinase type I-alpha regulatory subunit"/>
    <property type="match status" value="1"/>
</dbReference>
<sequence>MASSGSSADRFVHAELPDILKDLTREVLRCQPRDVYQFCALYFFNKLAEQRKELLDIGKECMRLETSSRSLICAVTYTCTCLPLKLIGFTAERSNETDPDLMSQLHRSDSIASTVMMQSSPPARRNTNASINTDPESVRESEDEEEIPLPVQRGRRSSVFAESMMTAADDRTPPVVIPKSLSQKQRIRASIQNNFLFRACNEEQYALVVDAMAEKRAVTGEEIIRQGGVGDFFYYIESGSLDVYVAKSGDAEPTKVYEYSAGDCFGELALMYNAPRAATVIATSLTVLWALDRLTFRKILMQSTSQKRRMYEGFLEEVKLLSSLEPYERLKIADILESRIYEDGEDVIVQGEQGELFFIIESGDASVTKFADGADHALPNLKKGDYFGELALLNNEPRQATVRAIGKLRVATMDKNAFVRLLGPLTEIIRRNANDYVHVKAAHGIPWSRIGSVLRNRMLRATSVTPDARI</sequence>
<dbReference type="Gene3D" id="1.20.890.10">
    <property type="entry name" value="cAMP-dependent protein kinase regulatory subunit, dimerization-anchoring domain"/>
    <property type="match status" value="1"/>
</dbReference>
<evidence type="ECO:0000256" key="4">
    <source>
        <dbReference type="ARBA" id="ARBA00022566"/>
    </source>
</evidence>
<evidence type="ECO:0000256" key="10">
    <source>
        <dbReference type="SAM" id="MobiDB-lite"/>
    </source>
</evidence>
<dbReference type="Proteomes" id="UP000320333">
    <property type="component" value="Unassembled WGS sequence"/>
</dbReference>
<feature type="domain" description="Cyclic nucleotide-binding" evidence="11">
    <location>
        <begin position="320"/>
        <end position="439"/>
    </location>
</feature>
<dbReference type="InterPro" id="IPR012198">
    <property type="entry name" value="cAMP_dep_PK_reg_su"/>
</dbReference>
<dbReference type="InterPro" id="IPR003117">
    <property type="entry name" value="cAMP_dep_PK_reg_su_I/II_a/b"/>
</dbReference>
<dbReference type="InterPro" id="IPR018490">
    <property type="entry name" value="cNMP-bd_dom_sf"/>
</dbReference>
<protein>
    <recommendedName>
        <fullName evidence="2 8">cAMP-dependent protein kinase regulatory subunit</fullName>
    </recommendedName>
</protein>
<evidence type="ECO:0000313" key="12">
    <source>
        <dbReference type="EMBL" id="TPX67625.1"/>
    </source>
</evidence>
<dbReference type="PROSITE" id="PS00889">
    <property type="entry name" value="CNMP_BINDING_2"/>
    <property type="match status" value="2"/>
</dbReference>
<dbReference type="InterPro" id="IPR014710">
    <property type="entry name" value="RmlC-like_jellyroll"/>
</dbReference>
<dbReference type="GO" id="GO:0004862">
    <property type="term" value="F:cAMP-dependent protein kinase inhibitor activity"/>
    <property type="evidence" value="ECO:0007669"/>
    <property type="project" value="TreeGrafter"/>
</dbReference>
<evidence type="ECO:0000256" key="1">
    <source>
        <dbReference type="ARBA" id="ARBA00005753"/>
    </source>
</evidence>
<dbReference type="SUPFAM" id="SSF51206">
    <property type="entry name" value="cAMP-binding domain-like"/>
    <property type="match status" value="2"/>
</dbReference>
<evidence type="ECO:0000256" key="6">
    <source>
        <dbReference type="ARBA" id="ARBA00022741"/>
    </source>
</evidence>
<dbReference type="Gene3D" id="2.60.120.10">
    <property type="entry name" value="Jelly Rolls"/>
    <property type="match status" value="2"/>
</dbReference>
<evidence type="ECO:0000313" key="13">
    <source>
        <dbReference type="Proteomes" id="UP000320333"/>
    </source>
</evidence>
<dbReference type="Pfam" id="PF02197">
    <property type="entry name" value="RIIa"/>
    <property type="match status" value="1"/>
</dbReference>
<dbReference type="PANTHER" id="PTHR11635:SF152">
    <property type="entry name" value="CAMP-DEPENDENT PROTEIN KINASE TYPE I REGULATORY SUBUNIT-RELATED"/>
    <property type="match status" value="1"/>
</dbReference>
<name>A0A507EWA3_9FUNG</name>
<dbReference type="PIRSF" id="PIRSF000548">
    <property type="entry name" value="PK_regulatory"/>
    <property type="match status" value="1"/>
</dbReference>
<dbReference type="Pfam" id="PF00027">
    <property type="entry name" value="cNMP_binding"/>
    <property type="match status" value="2"/>
</dbReference>